<reference evidence="2" key="2">
    <citation type="journal article" date="2015" name="Data Brief">
        <title>Shoot transcriptome of the giant reed, Arundo donax.</title>
        <authorList>
            <person name="Barrero R.A."/>
            <person name="Guerrero F.D."/>
            <person name="Moolhuijzen P."/>
            <person name="Goolsby J.A."/>
            <person name="Tidwell J."/>
            <person name="Bellgard S.E."/>
            <person name="Bellgard M.I."/>
        </authorList>
    </citation>
    <scope>NUCLEOTIDE SEQUENCE</scope>
    <source>
        <tissue evidence="2">Shoot tissue taken approximately 20 cm above the soil surface</tissue>
    </source>
</reference>
<sequence>MGDRGGQRFEHRPRMVGERSI</sequence>
<organism evidence="2">
    <name type="scientific">Arundo donax</name>
    <name type="common">Giant reed</name>
    <name type="synonym">Donax arundinaceus</name>
    <dbReference type="NCBI Taxonomy" id="35708"/>
    <lineage>
        <taxon>Eukaryota</taxon>
        <taxon>Viridiplantae</taxon>
        <taxon>Streptophyta</taxon>
        <taxon>Embryophyta</taxon>
        <taxon>Tracheophyta</taxon>
        <taxon>Spermatophyta</taxon>
        <taxon>Magnoliopsida</taxon>
        <taxon>Liliopsida</taxon>
        <taxon>Poales</taxon>
        <taxon>Poaceae</taxon>
        <taxon>PACMAD clade</taxon>
        <taxon>Arundinoideae</taxon>
        <taxon>Arundineae</taxon>
        <taxon>Arundo</taxon>
    </lineage>
</organism>
<evidence type="ECO:0000256" key="1">
    <source>
        <dbReference type="SAM" id="MobiDB-lite"/>
    </source>
</evidence>
<protein>
    <submittedName>
        <fullName evidence="2">Uncharacterized protein</fullName>
    </submittedName>
</protein>
<name>A0A0A9C675_ARUDO</name>
<accession>A0A0A9C675</accession>
<evidence type="ECO:0000313" key="2">
    <source>
        <dbReference type="EMBL" id="JAD68910.1"/>
    </source>
</evidence>
<dbReference type="AlphaFoldDB" id="A0A0A9C675"/>
<reference evidence="2" key="1">
    <citation type="submission" date="2014-09" db="EMBL/GenBank/DDBJ databases">
        <authorList>
            <person name="Magalhaes I.L.F."/>
            <person name="Oliveira U."/>
            <person name="Santos F.R."/>
            <person name="Vidigal T.H.D.A."/>
            <person name="Brescovit A.D."/>
            <person name="Santos A.J."/>
        </authorList>
    </citation>
    <scope>NUCLEOTIDE SEQUENCE</scope>
    <source>
        <tissue evidence="2">Shoot tissue taken approximately 20 cm above the soil surface</tissue>
    </source>
</reference>
<proteinExistence type="predicted"/>
<feature type="region of interest" description="Disordered" evidence="1">
    <location>
        <begin position="1"/>
        <end position="21"/>
    </location>
</feature>
<dbReference type="EMBL" id="GBRH01228985">
    <property type="protein sequence ID" value="JAD68910.1"/>
    <property type="molecule type" value="Transcribed_RNA"/>
</dbReference>